<proteinExistence type="predicted"/>
<dbReference type="RefSeq" id="WP_350242040.1">
    <property type="nucleotide sequence ID" value="NZ_CP158298.1"/>
</dbReference>
<dbReference type="AlphaFoldDB" id="A0AAU7U7I0"/>
<gene>
    <name evidence="1" type="ORF">ABOD76_05035</name>
</gene>
<protein>
    <submittedName>
        <fullName evidence="1">Uncharacterized protein</fullName>
    </submittedName>
</protein>
<geneLocation type="plasmid" evidence="1">
    <name>pDson03</name>
</geneLocation>
<keyword evidence="1" id="KW-0614">Plasmid</keyword>
<reference evidence="1" key="1">
    <citation type="submission" date="2024-06" db="EMBL/GenBank/DDBJ databases">
        <title>Draft Genome Sequence of Deinococcus sonorensis Type Strain KR-87, a Biofilm Producing Representative of the Genus Deinococcus.</title>
        <authorList>
            <person name="Boren L.S."/>
            <person name="Grosso R.A."/>
            <person name="Hugenberg-Cox A.N."/>
            <person name="Hill J.T.E."/>
            <person name="Albert C.M."/>
            <person name="Tuohy J.M."/>
        </authorList>
    </citation>
    <scope>NUCLEOTIDE SEQUENCE</scope>
    <source>
        <strain evidence="1">KR-87</strain>
        <plasmid evidence="1">pDson03</plasmid>
    </source>
</reference>
<name>A0AAU7U7I0_9DEIO</name>
<dbReference type="KEGG" id="dsc:ABOD76_05035"/>
<sequence length="89" mass="9726">MLTCCIEYVSPDGCWHTLVPLEGDRVYQPEELPVTAGPWSGTVTHRLSLRGERPLSEAAFRAVAARAATRSAAVSCSRSQQLLNLLIPF</sequence>
<organism evidence="1">
    <name type="scientific">Deinococcus sonorensis KR-87</name>
    <dbReference type="NCBI Taxonomy" id="694439"/>
    <lineage>
        <taxon>Bacteria</taxon>
        <taxon>Thermotogati</taxon>
        <taxon>Deinococcota</taxon>
        <taxon>Deinococci</taxon>
        <taxon>Deinococcales</taxon>
        <taxon>Deinococcaceae</taxon>
        <taxon>Deinococcus</taxon>
    </lineage>
</organism>
<accession>A0AAU7U7I0</accession>
<dbReference type="EMBL" id="CP158298">
    <property type="protein sequence ID" value="XBV84054.1"/>
    <property type="molecule type" value="Genomic_DNA"/>
</dbReference>
<evidence type="ECO:0000313" key="1">
    <source>
        <dbReference type="EMBL" id="XBV84054.1"/>
    </source>
</evidence>